<dbReference type="FunFam" id="1.20.58.220:FF:000004">
    <property type="entry name" value="Phosphate-specific transport system accessory protein PhoU"/>
    <property type="match status" value="1"/>
</dbReference>
<evidence type="ECO:0000256" key="4">
    <source>
        <dbReference type="ARBA" id="ARBA00022448"/>
    </source>
</evidence>
<dbReference type="Pfam" id="PF01895">
    <property type="entry name" value="PhoU"/>
    <property type="match status" value="2"/>
</dbReference>
<dbReference type="InterPro" id="IPR038078">
    <property type="entry name" value="PhoU-like_sf"/>
</dbReference>
<dbReference type="PANTHER" id="PTHR42930">
    <property type="entry name" value="PHOSPHATE-SPECIFIC TRANSPORT SYSTEM ACCESSORY PROTEIN PHOU"/>
    <property type="match status" value="1"/>
</dbReference>
<evidence type="ECO:0000313" key="10">
    <source>
        <dbReference type="Proteomes" id="UP000254924"/>
    </source>
</evidence>
<dbReference type="Gene3D" id="1.20.58.220">
    <property type="entry name" value="Phosphate transport system protein phou homolog 2, domain 2"/>
    <property type="match status" value="2"/>
</dbReference>
<dbReference type="InterPro" id="IPR028366">
    <property type="entry name" value="PhoU"/>
</dbReference>
<dbReference type="AlphaFoldDB" id="A0A380KB91"/>
<evidence type="ECO:0000256" key="6">
    <source>
        <dbReference type="ARBA" id="ARBA00022592"/>
    </source>
</evidence>
<gene>
    <name evidence="9" type="primary">phoU</name>
    <name evidence="9" type="ORF">NCTC12224_01748</name>
</gene>
<keyword evidence="6 7" id="KW-0592">Phosphate transport</keyword>
<evidence type="ECO:0000256" key="2">
    <source>
        <dbReference type="ARBA" id="ARBA00008107"/>
    </source>
</evidence>
<feature type="domain" description="PhoU" evidence="8">
    <location>
        <begin position="21"/>
        <end position="105"/>
    </location>
</feature>
<dbReference type="Proteomes" id="UP000254924">
    <property type="component" value="Unassembled WGS sequence"/>
</dbReference>
<dbReference type="SUPFAM" id="SSF109755">
    <property type="entry name" value="PhoU-like"/>
    <property type="match status" value="1"/>
</dbReference>
<dbReference type="PIRSF" id="PIRSF003107">
    <property type="entry name" value="PhoU"/>
    <property type="match status" value="1"/>
</dbReference>
<dbReference type="EMBL" id="UHFN01000007">
    <property type="protein sequence ID" value="SUN62211.1"/>
    <property type="molecule type" value="Genomic_DNA"/>
</dbReference>
<dbReference type="GO" id="GO:0006817">
    <property type="term" value="P:phosphate ion transport"/>
    <property type="evidence" value="ECO:0007669"/>
    <property type="project" value="UniProtKB-KW"/>
</dbReference>
<evidence type="ECO:0000256" key="1">
    <source>
        <dbReference type="ARBA" id="ARBA00004496"/>
    </source>
</evidence>
<evidence type="ECO:0000256" key="7">
    <source>
        <dbReference type="PIRNR" id="PIRNR003107"/>
    </source>
</evidence>
<dbReference type="GO" id="GO:0045936">
    <property type="term" value="P:negative regulation of phosphate metabolic process"/>
    <property type="evidence" value="ECO:0007669"/>
    <property type="project" value="InterPro"/>
</dbReference>
<dbReference type="PANTHER" id="PTHR42930:SF3">
    <property type="entry name" value="PHOSPHATE-SPECIFIC TRANSPORT SYSTEM ACCESSORY PROTEIN PHOU"/>
    <property type="match status" value="1"/>
</dbReference>
<accession>A0A380KB91</accession>
<comment type="subunit">
    <text evidence="3 7">Homodimer.</text>
</comment>
<comment type="similarity">
    <text evidence="2 7">Belongs to the PhoU family.</text>
</comment>
<dbReference type="GO" id="GO:0030643">
    <property type="term" value="P:intracellular phosphate ion homeostasis"/>
    <property type="evidence" value="ECO:0007669"/>
    <property type="project" value="InterPro"/>
</dbReference>
<protein>
    <recommendedName>
        <fullName evidence="7">Phosphate-specific transport system accessory protein PhoU</fullName>
    </recommendedName>
</protein>
<name>A0A380KB91_9STRE</name>
<keyword evidence="5 7" id="KW-0963">Cytoplasm</keyword>
<sequence>MMLRSKFEEELEKIYNQFYAMGTEVVGQLNKAVRSFVTHDRDLAREVIEDDEVVNEFESKLEKKSLEIIALQQPVSQDLRTVITVLKASSDVERMGDHAASIAKATIRMKGEERIEVVEKQISEMGKAVKHMLEEAFEAYINLDSNRAYEIAASDEKIDDYFRDIQNLAIEEIKKQPDAVFAGKEYFQVIMFLERIGDYARNICEWIVYLETGKIVEM</sequence>
<comment type="function">
    <text evidence="7">Plays a role in the regulation of phosphate uptake.</text>
</comment>
<evidence type="ECO:0000256" key="5">
    <source>
        <dbReference type="ARBA" id="ARBA00022490"/>
    </source>
</evidence>
<evidence type="ECO:0000259" key="8">
    <source>
        <dbReference type="Pfam" id="PF01895"/>
    </source>
</evidence>
<proteinExistence type="inferred from homology"/>
<keyword evidence="10" id="KW-1185">Reference proteome</keyword>
<feature type="domain" description="PhoU" evidence="8">
    <location>
        <begin position="122"/>
        <end position="207"/>
    </location>
</feature>
<dbReference type="GO" id="GO:0005737">
    <property type="term" value="C:cytoplasm"/>
    <property type="evidence" value="ECO:0007669"/>
    <property type="project" value="UniProtKB-SubCell"/>
</dbReference>
<comment type="subcellular location">
    <subcellularLocation>
        <location evidence="1 7">Cytoplasm</location>
    </subcellularLocation>
</comment>
<reference evidence="9 10" key="1">
    <citation type="submission" date="2018-06" db="EMBL/GenBank/DDBJ databases">
        <authorList>
            <consortium name="Pathogen Informatics"/>
            <person name="Doyle S."/>
        </authorList>
    </citation>
    <scope>NUCLEOTIDE SEQUENCE [LARGE SCALE GENOMIC DNA]</scope>
    <source>
        <strain evidence="9 10">NCTC12224</strain>
    </source>
</reference>
<dbReference type="NCBIfam" id="TIGR02135">
    <property type="entry name" value="phoU_full"/>
    <property type="match status" value="1"/>
</dbReference>
<dbReference type="InterPro" id="IPR026022">
    <property type="entry name" value="PhoU_dom"/>
</dbReference>
<evidence type="ECO:0000313" key="9">
    <source>
        <dbReference type="EMBL" id="SUN62211.1"/>
    </source>
</evidence>
<organism evidence="9 10">
    <name type="scientific">Streptococcus hyointestinalis</name>
    <dbReference type="NCBI Taxonomy" id="1337"/>
    <lineage>
        <taxon>Bacteria</taxon>
        <taxon>Bacillati</taxon>
        <taxon>Bacillota</taxon>
        <taxon>Bacilli</taxon>
        <taxon>Lactobacillales</taxon>
        <taxon>Streptococcaceae</taxon>
        <taxon>Streptococcus</taxon>
    </lineage>
</organism>
<evidence type="ECO:0000256" key="3">
    <source>
        <dbReference type="ARBA" id="ARBA00011738"/>
    </source>
</evidence>
<keyword evidence="4 7" id="KW-0813">Transport</keyword>